<reference evidence="2" key="1">
    <citation type="journal article" date="2015" name="Nature">
        <title>Complex archaea that bridge the gap between prokaryotes and eukaryotes.</title>
        <authorList>
            <person name="Spang A."/>
            <person name="Saw J.H."/>
            <person name="Jorgensen S.L."/>
            <person name="Zaremba-Niedzwiedzka K."/>
            <person name="Martijn J."/>
            <person name="Lind A.E."/>
            <person name="van Eijk R."/>
            <person name="Schleper C."/>
            <person name="Guy L."/>
            <person name="Ettema T.J."/>
        </authorList>
    </citation>
    <scope>NUCLEOTIDE SEQUENCE</scope>
</reference>
<gene>
    <name evidence="2" type="ORF">LCGC14_2624290</name>
</gene>
<protein>
    <submittedName>
        <fullName evidence="2">Uncharacterized protein</fullName>
    </submittedName>
</protein>
<comment type="caution">
    <text evidence="2">The sequence shown here is derived from an EMBL/GenBank/DDBJ whole genome shotgun (WGS) entry which is preliminary data.</text>
</comment>
<proteinExistence type="predicted"/>
<evidence type="ECO:0000313" key="2">
    <source>
        <dbReference type="EMBL" id="KKL03620.1"/>
    </source>
</evidence>
<keyword evidence="1" id="KW-1133">Transmembrane helix</keyword>
<organism evidence="2">
    <name type="scientific">marine sediment metagenome</name>
    <dbReference type="NCBI Taxonomy" id="412755"/>
    <lineage>
        <taxon>unclassified sequences</taxon>
        <taxon>metagenomes</taxon>
        <taxon>ecological metagenomes</taxon>
    </lineage>
</organism>
<feature type="transmembrane region" description="Helical" evidence="1">
    <location>
        <begin position="43"/>
        <end position="64"/>
    </location>
</feature>
<keyword evidence="1" id="KW-0472">Membrane</keyword>
<dbReference type="EMBL" id="LAZR01044854">
    <property type="protein sequence ID" value="KKL03620.1"/>
    <property type="molecule type" value="Genomic_DNA"/>
</dbReference>
<name>A0A0F9A2A6_9ZZZZ</name>
<dbReference type="AlphaFoldDB" id="A0A0F9A2A6"/>
<sequence>MDKTLNSWRTNILKSVILCALAYMIAGGAALGVGYGLSGRHPLLIVGISDIAATAVVFFFSFLLNNSSVYDPYWSVAPIPIALYFAFRVSPGRIDAVRLSVVLVLVSELPGNTHDPDDRCFSGMPFALRFSFPRCE</sequence>
<evidence type="ECO:0000256" key="1">
    <source>
        <dbReference type="SAM" id="Phobius"/>
    </source>
</evidence>
<accession>A0A0F9A2A6</accession>
<keyword evidence="1" id="KW-0812">Transmembrane</keyword>
<feature type="transmembrane region" description="Helical" evidence="1">
    <location>
        <begin position="12"/>
        <end position="37"/>
    </location>
</feature>